<keyword evidence="3" id="KW-1185">Reference proteome</keyword>
<dbReference type="EMBL" id="JBHTEK010000001">
    <property type="protein sequence ID" value="MFC7668302.1"/>
    <property type="molecule type" value="Genomic_DNA"/>
</dbReference>
<protein>
    <submittedName>
        <fullName evidence="2">Uncharacterized protein</fullName>
    </submittedName>
</protein>
<dbReference type="RefSeq" id="WP_380203507.1">
    <property type="nucleotide sequence ID" value="NZ_JBHTEK010000001.1"/>
</dbReference>
<reference evidence="3" key="1">
    <citation type="journal article" date="2019" name="Int. J. Syst. Evol. Microbiol.">
        <title>The Global Catalogue of Microorganisms (GCM) 10K type strain sequencing project: providing services to taxonomists for standard genome sequencing and annotation.</title>
        <authorList>
            <consortium name="The Broad Institute Genomics Platform"/>
            <consortium name="The Broad Institute Genome Sequencing Center for Infectious Disease"/>
            <person name="Wu L."/>
            <person name="Ma J."/>
        </authorList>
    </citation>
    <scope>NUCLEOTIDE SEQUENCE [LARGE SCALE GENOMIC DNA]</scope>
    <source>
        <strain evidence="3">JCM 19635</strain>
    </source>
</reference>
<feature type="transmembrane region" description="Helical" evidence="1">
    <location>
        <begin position="12"/>
        <end position="36"/>
    </location>
</feature>
<keyword evidence="1" id="KW-0812">Transmembrane</keyword>
<gene>
    <name evidence="2" type="ORF">ACFQT0_13625</name>
</gene>
<organism evidence="2 3">
    <name type="scientific">Hymenobacter humi</name>
    <dbReference type="NCBI Taxonomy" id="1411620"/>
    <lineage>
        <taxon>Bacteria</taxon>
        <taxon>Pseudomonadati</taxon>
        <taxon>Bacteroidota</taxon>
        <taxon>Cytophagia</taxon>
        <taxon>Cytophagales</taxon>
        <taxon>Hymenobacteraceae</taxon>
        <taxon>Hymenobacter</taxon>
    </lineage>
</organism>
<name>A0ABW2U7D4_9BACT</name>
<evidence type="ECO:0000313" key="2">
    <source>
        <dbReference type="EMBL" id="MFC7668302.1"/>
    </source>
</evidence>
<accession>A0ABW2U7D4</accession>
<feature type="transmembrane region" description="Helical" evidence="1">
    <location>
        <begin position="72"/>
        <end position="91"/>
    </location>
</feature>
<proteinExistence type="predicted"/>
<evidence type="ECO:0000313" key="3">
    <source>
        <dbReference type="Proteomes" id="UP001596513"/>
    </source>
</evidence>
<keyword evidence="1" id="KW-0472">Membrane</keyword>
<sequence>MNNNSNVMSENSIVFNLIGWVFATLVFAIGIANLLWVHPVPGIAYLLLSLVYFPPANALLKEKTGFAIPKIVKIGLGIIIVMFTLGVSDLGDMIDKKAWIS</sequence>
<dbReference type="Proteomes" id="UP001596513">
    <property type="component" value="Unassembled WGS sequence"/>
</dbReference>
<feature type="transmembrane region" description="Helical" evidence="1">
    <location>
        <begin position="42"/>
        <end position="60"/>
    </location>
</feature>
<evidence type="ECO:0000256" key="1">
    <source>
        <dbReference type="SAM" id="Phobius"/>
    </source>
</evidence>
<keyword evidence="1" id="KW-1133">Transmembrane helix</keyword>
<comment type="caution">
    <text evidence="2">The sequence shown here is derived from an EMBL/GenBank/DDBJ whole genome shotgun (WGS) entry which is preliminary data.</text>
</comment>